<feature type="transmembrane region" description="Helical" evidence="1">
    <location>
        <begin position="105"/>
        <end position="129"/>
    </location>
</feature>
<accession>A0A812CJ71</accession>
<keyword evidence="1" id="KW-0812">Transmembrane</keyword>
<feature type="transmembrane region" description="Helical" evidence="1">
    <location>
        <begin position="77"/>
        <end position="99"/>
    </location>
</feature>
<feature type="transmembrane region" description="Helical" evidence="1">
    <location>
        <begin position="7"/>
        <end position="25"/>
    </location>
</feature>
<evidence type="ECO:0000313" key="3">
    <source>
        <dbReference type="Proteomes" id="UP000597762"/>
    </source>
</evidence>
<keyword evidence="1" id="KW-0472">Membrane</keyword>
<sequence length="198" mass="23584">MQSFIYFLPFYNLFFDSSFIFYGLPSCNPPTLSLSLSLSAPLFQISSSYNFLSFLFVFLFFRFFFLFSFRWSFLSFFYLLSFLIIFPFFLSFFLSFFHLTNFINSFFLTFFLLSLSLFLLQLEVFFFLWRSPFSRIFIANSSSLKCRQRDSVSSFKQNGVNMAAYIIAQTQFHQSIYLLFTSLSSFHSLSIYLSIYLI</sequence>
<reference evidence="2" key="1">
    <citation type="submission" date="2021-01" db="EMBL/GenBank/DDBJ databases">
        <authorList>
            <person name="Li R."/>
            <person name="Bekaert M."/>
        </authorList>
    </citation>
    <scope>NUCLEOTIDE SEQUENCE</scope>
    <source>
        <strain evidence="2">Farmed</strain>
    </source>
</reference>
<protein>
    <submittedName>
        <fullName evidence="2">Uncharacterized protein</fullName>
    </submittedName>
</protein>
<keyword evidence="3" id="KW-1185">Reference proteome</keyword>
<gene>
    <name evidence="2" type="ORF">SPHA_36753</name>
</gene>
<feature type="transmembrane region" description="Helical" evidence="1">
    <location>
        <begin position="45"/>
        <end position="65"/>
    </location>
</feature>
<proteinExistence type="predicted"/>
<organism evidence="2 3">
    <name type="scientific">Acanthosepion pharaonis</name>
    <name type="common">Pharaoh cuttlefish</name>
    <name type="synonym">Sepia pharaonis</name>
    <dbReference type="NCBI Taxonomy" id="158019"/>
    <lineage>
        <taxon>Eukaryota</taxon>
        <taxon>Metazoa</taxon>
        <taxon>Spiralia</taxon>
        <taxon>Lophotrochozoa</taxon>
        <taxon>Mollusca</taxon>
        <taxon>Cephalopoda</taxon>
        <taxon>Coleoidea</taxon>
        <taxon>Decapodiformes</taxon>
        <taxon>Sepiida</taxon>
        <taxon>Sepiina</taxon>
        <taxon>Sepiidae</taxon>
        <taxon>Acanthosepion</taxon>
    </lineage>
</organism>
<dbReference type="Proteomes" id="UP000597762">
    <property type="component" value="Unassembled WGS sequence"/>
</dbReference>
<dbReference type="AlphaFoldDB" id="A0A812CJ71"/>
<comment type="caution">
    <text evidence="2">The sequence shown here is derived from an EMBL/GenBank/DDBJ whole genome shotgun (WGS) entry which is preliminary data.</text>
</comment>
<keyword evidence="1" id="KW-1133">Transmembrane helix</keyword>
<feature type="transmembrane region" description="Helical" evidence="1">
    <location>
        <begin position="176"/>
        <end position="197"/>
    </location>
</feature>
<dbReference type="EMBL" id="CAHIKZ030001613">
    <property type="protein sequence ID" value="CAE1269649.1"/>
    <property type="molecule type" value="Genomic_DNA"/>
</dbReference>
<name>A0A812CJ71_ACAPH</name>
<evidence type="ECO:0000313" key="2">
    <source>
        <dbReference type="EMBL" id="CAE1269649.1"/>
    </source>
</evidence>
<evidence type="ECO:0000256" key="1">
    <source>
        <dbReference type="SAM" id="Phobius"/>
    </source>
</evidence>